<proteinExistence type="inferred from homology"/>
<dbReference type="Proteomes" id="UP000226525">
    <property type="component" value="Unassembled WGS sequence"/>
</dbReference>
<dbReference type="GO" id="GO:0008233">
    <property type="term" value="F:peptidase activity"/>
    <property type="evidence" value="ECO:0007669"/>
    <property type="project" value="UniProtKB-KW"/>
</dbReference>
<dbReference type="SUPFAM" id="SSF117892">
    <property type="entry name" value="Band 7/SPFH domain"/>
    <property type="match status" value="1"/>
</dbReference>
<dbReference type="InterPro" id="IPR010201">
    <property type="entry name" value="HflK"/>
</dbReference>
<organism evidence="9 10">
    <name type="scientific">SAR324 cluster bacterium</name>
    <dbReference type="NCBI Taxonomy" id="2024889"/>
    <lineage>
        <taxon>Bacteria</taxon>
        <taxon>Deltaproteobacteria</taxon>
        <taxon>SAR324 cluster</taxon>
    </lineage>
</organism>
<keyword evidence="9" id="KW-0378">Hydrolase</keyword>
<dbReference type="Gene3D" id="3.30.479.30">
    <property type="entry name" value="Band 7 domain"/>
    <property type="match status" value="1"/>
</dbReference>
<dbReference type="Pfam" id="PF01145">
    <property type="entry name" value="Band_7"/>
    <property type="match status" value="1"/>
</dbReference>
<dbReference type="InterPro" id="IPR001107">
    <property type="entry name" value="Band_7"/>
</dbReference>
<dbReference type="PANTHER" id="PTHR43327">
    <property type="entry name" value="STOMATIN-LIKE PROTEIN 2, MITOCHONDRIAL"/>
    <property type="match status" value="1"/>
</dbReference>
<keyword evidence="3 6" id="KW-0812">Transmembrane</keyword>
<dbReference type="AlphaFoldDB" id="A0A2D6YFA7"/>
<evidence type="ECO:0000256" key="6">
    <source>
        <dbReference type="RuleBase" id="RU364113"/>
    </source>
</evidence>
<dbReference type="GO" id="GO:0016020">
    <property type="term" value="C:membrane"/>
    <property type="evidence" value="ECO:0007669"/>
    <property type="project" value="UniProtKB-SubCell"/>
</dbReference>
<comment type="subcellular location">
    <subcellularLocation>
        <location evidence="1 6">Membrane</location>
    </subcellularLocation>
</comment>
<evidence type="ECO:0000256" key="5">
    <source>
        <dbReference type="ARBA" id="ARBA00023136"/>
    </source>
</evidence>
<keyword evidence="9" id="KW-0645">Protease</keyword>
<dbReference type="PANTHER" id="PTHR43327:SF2">
    <property type="entry name" value="MODULATOR OF FTSH PROTEASE HFLK"/>
    <property type="match status" value="1"/>
</dbReference>
<comment type="function">
    <text evidence="6">HflC and HflK could encode or regulate a protease.</text>
</comment>
<feature type="region of interest" description="Disordered" evidence="7">
    <location>
        <begin position="1"/>
        <end position="24"/>
    </location>
</feature>
<evidence type="ECO:0000256" key="4">
    <source>
        <dbReference type="ARBA" id="ARBA00022989"/>
    </source>
</evidence>
<dbReference type="NCBIfam" id="TIGR01933">
    <property type="entry name" value="hflK"/>
    <property type="match status" value="1"/>
</dbReference>
<protein>
    <recommendedName>
        <fullName evidence="6">Protein HflK</fullName>
    </recommendedName>
</protein>
<evidence type="ECO:0000313" key="10">
    <source>
        <dbReference type="Proteomes" id="UP000226525"/>
    </source>
</evidence>
<name>A0A2D6YFA7_9DELT</name>
<dbReference type="GO" id="GO:0006508">
    <property type="term" value="P:proteolysis"/>
    <property type="evidence" value="ECO:0007669"/>
    <property type="project" value="UniProtKB-KW"/>
</dbReference>
<dbReference type="EMBL" id="NZEX01000001">
    <property type="protein sequence ID" value="MAH61846.1"/>
    <property type="molecule type" value="Genomic_DNA"/>
</dbReference>
<dbReference type="InterPro" id="IPR050710">
    <property type="entry name" value="Band7/mec-2_domain"/>
</dbReference>
<accession>A0A2D6YFA7</accession>
<dbReference type="Pfam" id="PF12221">
    <property type="entry name" value="HflK_N"/>
    <property type="match status" value="1"/>
</dbReference>
<feature type="domain" description="Band 7" evidence="8">
    <location>
        <begin position="61"/>
        <end position="240"/>
    </location>
</feature>
<dbReference type="InterPro" id="IPR036013">
    <property type="entry name" value="Band_7/SPFH_dom_sf"/>
</dbReference>
<comment type="caution">
    <text evidence="9">The sequence shown here is derived from an EMBL/GenBank/DDBJ whole genome shotgun (WGS) entry which is preliminary data.</text>
</comment>
<reference evidence="10" key="1">
    <citation type="submission" date="2017-09" db="EMBL/GenBank/DDBJ databases">
        <title>The Reconstruction of 2,631 Draft Metagenome-Assembled Genomes from the Global Oceans.</title>
        <authorList>
            <person name="Tully B.J."/>
            <person name="Graham E.D."/>
            <person name="Heidelberg J.F."/>
        </authorList>
    </citation>
    <scope>NUCLEOTIDE SEQUENCE [LARGE SCALE GENOMIC DNA]</scope>
</reference>
<keyword evidence="5 6" id="KW-0472">Membrane</keyword>
<evidence type="ECO:0000256" key="3">
    <source>
        <dbReference type="ARBA" id="ARBA00022692"/>
    </source>
</evidence>
<comment type="similarity">
    <text evidence="2 6">Belongs to the band 7/mec-2 family. HflK subfamily.</text>
</comment>
<keyword evidence="4 6" id="KW-1133">Transmembrane helix</keyword>
<evidence type="ECO:0000313" key="9">
    <source>
        <dbReference type="EMBL" id="MAH61846.1"/>
    </source>
</evidence>
<dbReference type="CDD" id="cd03404">
    <property type="entry name" value="SPFH_HflK"/>
    <property type="match status" value="1"/>
</dbReference>
<evidence type="ECO:0000256" key="7">
    <source>
        <dbReference type="SAM" id="MobiDB-lite"/>
    </source>
</evidence>
<sequence>MDLMDSWNKPPRKSPWDKRQTTPPNVDELLNNLQNRFKHRLPQGNAGLILIVVAAAVWLATGFFIVDPQEQAVVKRFGVVDRVVGPGPHYHLPSPIENIDKEKVTEVRRLEIGFRTIDPGPPARYRQVLKESLMLTGDENIINVQFTVQYRINNLEGYLYNLTEPESTVRAASESAMREVIGDTKVMDALTVGKSLIETNTATLLQEILKGYNSGISIVNVKLQDVHPPDEVKEAFKDVVSAREDQQKMINEAEGYKNNLIPKARGEGVQVVNDAQAYAEKTVLLAQGKASRFEQIYEEYRKAKDITKARIYIETMEEVLPKVNKVIADEKLGQNFMPFLPINELRRAANTDGGVRQSTTMR</sequence>
<evidence type="ECO:0000259" key="8">
    <source>
        <dbReference type="SMART" id="SM00244"/>
    </source>
</evidence>
<dbReference type="SMART" id="SM00244">
    <property type="entry name" value="PHB"/>
    <property type="match status" value="1"/>
</dbReference>
<comment type="subunit">
    <text evidence="6">HflC and HflK may interact to form a multimeric complex.</text>
</comment>
<dbReference type="InterPro" id="IPR020980">
    <property type="entry name" value="Membrane_HflK_N"/>
</dbReference>
<evidence type="ECO:0000256" key="2">
    <source>
        <dbReference type="ARBA" id="ARBA00006971"/>
    </source>
</evidence>
<gene>
    <name evidence="9" type="primary">hflK</name>
    <name evidence="9" type="ORF">CMN54_00045</name>
</gene>
<evidence type="ECO:0000256" key="1">
    <source>
        <dbReference type="ARBA" id="ARBA00004370"/>
    </source>
</evidence>
<feature type="transmembrane region" description="Helical" evidence="6">
    <location>
        <begin position="46"/>
        <end position="66"/>
    </location>
</feature>